<gene>
    <name evidence="3" type="ORF">D5R95_03705</name>
</gene>
<dbReference type="AlphaFoldDB" id="A0A3R7VTQ8"/>
<organism evidence="3 4">
    <name type="scientific">Methanosalsum natronophilum</name>
    <dbReference type="NCBI Taxonomy" id="768733"/>
    <lineage>
        <taxon>Archaea</taxon>
        <taxon>Methanobacteriati</taxon>
        <taxon>Methanobacteriota</taxon>
        <taxon>Stenosarchaea group</taxon>
        <taxon>Methanomicrobia</taxon>
        <taxon>Methanosarcinales</taxon>
        <taxon>Methanosarcinaceae</taxon>
        <taxon>Methanosalsum</taxon>
    </lineage>
</organism>
<accession>A0A3R7VTQ8</accession>
<feature type="transmembrane region" description="Helical" evidence="1">
    <location>
        <begin position="58"/>
        <end position="75"/>
    </location>
</feature>
<evidence type="ECO:0000313" key="3">
    <source>
        <dbReference type="EMBL" id="RQD86978.1"/>
    </source>
</evidence>
<evidence type="ECO:0000259" key="2">
    <source>
        <dbReference type="Pfam" id="PF22570"/>
    </source>
</evidence>
<sequence>MKKISYQLIFGIIIITTGFLLLLETTSIYDTSNFVLFIPSLFVIYGLYILIASKFRRIVSSFLLILLFGLFQLYLLDILTATLIVDWSPLVLIFFGLWIVIKKFASKQNSSNDMNNNDSVNLSSIFGNIEMINASNNFK</sequence>
<proteinExistence type="predicted"/>
<comment type="caution">
    <text evidence="3">The sequence shown here is derived from an EMBL/GenBank/DDBJ whole genome shotgun (WGS) entry which is preliminary data.</text>
</comment>
<keyword evidence="1" id="KW-1133">Transmembrane helix</keyword>
<name>A0A3R7VTQ8_9EURY</name>
<feature type="transmembrane region" description="Helical" evidence="1">
    <location>
        <begin position="34"/>
        <end position="51"/>
    </location>
</feature>
<dbReference type="InterPro" id="IPR054331">
    <property type="entry name" value="LiaF_TM"/>
</dbReference>
<reference evidence="3 4" key="1">
    <citation type="submission" date="2018-08" db="EMBL/GenBank/DDBJ databases">
        <title>The metabolism and importance of syntrophic acetate oxidation coupled to methane or sulfide production in haloalkaline environments.</title>
        <authorList>
            <person name="Timmers P.H.A."/>
            <person name="Vavourakis C.D."/>
            <person name="Sorokin D.Y."/>
            <person name="Sinninghe Damste J.S."/>
            <person name="Muyzer G."/>
            <person name="Stams A.J.M."/>
            <person name="Plugge C.M."/>
        </authorList>
    </citation>
    <scope>NUCLEOTIDE SEQUENCE [LARGE SCALE GENOMIC DNA]</scope>
    <source>
        <strain evidence="3">MSAO_Arc3</strain>
    </source>
</reference>
<evidence type="ECO:0000256" key="1">
    <source>
        <dbReference type="SAM" id="Phobius"/>
    </source>
</evidence>
<feature type="transmembrane region" description="Helical" evidence="1">
    <location>
        <begin position="7"/>
        <end position="28"/>
    </location>
</feature>
<keyword evidence="1" id="KW-0812">Transmembrane</keyword>
<feature type="transmembrane region" description="Helical" evidence="1">
    <location>
        <begin position="81"/>
        <end position="101"/>
    </location>
</feature>
<dbReference type="Pfam" id="PF22570">
    <property type="entry name" value="LiaF-TM"/>
    <property type="match status" value="1"/>
</dbReference>
<feature type="non-terminal residue" evidence="3">
    <location>
        <position position="139"/>
    </location>
</feature>
<evidence type="ECO:0000313" key="4">
    <source>
        <dbReference type="Proteomes" id="UP000284763"/>
    </source>
</evidence>
<keyword evidence="1" id="KW-0472">Membrane</keyword>
<dbReference type="EMBL" id="QZAB01000245">
    <property type="protein sequence ID" value="RQD86978.1"/>
    <property type="molecule type" value="Genomic_DNA"/>
</dbReference>
<dbReference type="Proteomes" id="UP000284763">
    <property type="component" value="Unassembled WGS sequence"/>
</dbReference>
<feature type="domain" description="LiaF transmembrane" evidence="2">
    <location>
        <begin position="9"/>
        <end position="104"/>
    </location>
</feature>
<protein>
    <recommendedName>
        <fullName evidence="2">LiaF transmembrane domain-containing protein</fullName>
    </recommendedName>
</protein>